<dbReference type="KEGG" id="crw:CROST_043680"/>
<dbReference type="SUPFAM" id="SSF158430">
    <property type="entry name" value="Bacillus cereus metalloprotein-like"/>
    <property type="match status" value="2"/>
</dbReference>
<organism evidence="1 2">
    <name type="scientific">Clostridium felsineum</name>
    <dbReference type="NCBI Taxonomy" id="36839"/>
    <lineage>
        <taxon>Bacteria</taxon>
        <taxon>Bacillati</taxon>
        <taxon>Bacillota</taxon>
        <taxon>Clostridia</taxon>
        <taxon>Eubacteriales</taxon>
        <taxon>Clostridiaceae</taxon>
        <taxon>Clostridium</taxon>
    </lineage>
</organism>
<keyword evidence="2" id="KW-1185">Reference proteome</keyword>
<dbReference type="AlphaFoldDB" id="A0A1S8LHE5"/>
<dbReference type="STRING" id="84029.CROST_07770"/>
<dbReference type="Gene3D" id="1.20.1260.120">
    <property type="entry name" value="Protein of unknown function DUF2935"/>
    <property type="match status" value="1"/>
</dbReference>
<dbReference type="RefSeq" id="WP_077832879.1">
    <property type="nucleotide sequence ID" value="NZ_CP096983.1"/>
</dbReference>
<dbReference type="InterPro" id="IPR021328">
    <property type="entry name" value="CotB-like"/>
</dbReference>
<sequence>MISNEQYVQLSLQLNLFFLRIVKEHNIIAGASLPTKYVSTLSQILAVNRRLDALLSRTVTLSQGKISSEVMKSSTIITPLTLPAEKTTSALTGVPINTDITVKEISLGYRYGYREAFNIVSAVSTLNRSILALVTSVINFQSGLLNQIIRCRAFCYTYPSNIDHVIQEERAYISMLNMLEKRQENDTTPQSIINQEIFWNDIMKEHAEFIRGYLDPSEVTLFDTSNTFARRFNDIQAATTALKVNASNLNTITRDIYALVTEFRNFKVSATNGLLACKIKAIMAPLLADHVTREANYYLQLLRSFNL</sequence>
<dbReference type="Pfam" id="PF11155">
    <property type="entry name" value="DUF2935"/>
    <property type="match status" value="2"/>
</dbReference>
<gene>
    <name evidence="1" type="ORF">CROST_043680</name>
</gene>
<reference evidence="1 2" key="1">
    <citation type="submission" date="2022-04" db="EMBL/GenBank/DDBJ databases">
        <title>Genome sequence of C. roseum typestrain.</title>
        <authorList>
            <person name="Poehlein A."/>
            <person name="Schoch T."/>
            <person name="Duerre P."/>
            <person name="Daniel R."/>
        </authorList>
    </citation>
    <scope>NUCLEOTIDE SEQUENCE [LARGE SCALE GENOMIC DNA]</scope>
    <source>
        <strain evidence="1 2">DSM 7320</strain>
    </source>
</reference>
<dbReference type="Proteomes" id="UP000190951">
    <property type="component" value="Chromosome"/>
</dbReference>
<protein>
    <submittedName>
        <fullName evidence="1">Uncharacterized protein</fullName>
    </submittedName>
</protein>
<evidence type="ECO:0000313" key="2">
    <source>
        <dbReference type="Proteomes" id="UP000190951"/>
    </source>
</evidence>
<evidence type="ECO:0000313" key="1">
    <source>
        <dbReference type="EMBL" id="URZ13602.1"/>
    </source>
</evidence>
<accession>A0A1S8LHE5</accession>
<proteinExistence type="predicted"/>
<dbReference type="EMBL" id="CP096983">
    <property type="protein sequence ID" value="URZ13602.1"/>
    <property type="molecule type" value="Genomic_DNA"/>
</dbReference>
<name>A0A1S8LHE5_9CLOT</name>